<dbReference type="Proteomes" id="UP000092321">
    <property type="component" value="Unassembled WGS sequence"/>
</dbReference>
<gene>
    <name evidence="1" type="ORF">HANVADRAFT_51572</name>
</gene>
<name>A0A1B7THX3_9ASCO</name>
<dbReference type="AlphaFoldDB" id="A0A1B7THX3"/>
<dbReference type="EMBL" id="LXPE01000004">
    <property type="protein sequence ID" value="OBA28245.1"/>
    <property type="molecule type" value="Genomic_DNA"/>
</dbReference>
<keyword evidence="2" id="KW-1185">Reference proteome</keyword>
<dbReference type="OrthoDB" id="10403709at2759"/>
<protein>
    <submittedName>
        <fullName evidence="1">Uncharacterized protein</fullName>
    </submittedName>
</protein>
<proteinExistence type="predicted"/>
<organism evidence="1 2">
    <name type="scientific">Hanseniaspora valbyensis NRRL Y-1626</name>
    <dbReference type="NCBI Taxonomy" id="766949"/>
    <lineage>
        <taxon>Eukaryota</taxon>
        <taxon>Fungi</taxon>
        <taxon>Dikarya</taxon>
        <taxon>Ascomycota</taxon>
        <taxon>Saccharomycotina</taxon>
        <taxon>Saccharomycetes</taxon>
        <taxon>Saccharomycodales</taxon>
        <taxon>Saccharomycodaceae</taxon>
        <taxon>Hanseniaspora</taxon>
    </lineage>
</organism>
<reference evidence="2" key="1">
    <citation type="journal article" date="2016" name="Proc. Natl. Acad. Sci. U.S.A.">
        <title>Comparative genomics of biotechnologically important yeasts.</title>
        <authorList>
            <person name="Riley R."/>
            <person name="Haridas S."/>
            <person name="Wolfe K.H."/>
            <person name="Lopes M.R."/>
            <person name="Hittinger C.T."/>
            <person name="Goeker M."/>
            <person name="Salamov A.A."/>
            <person name="Wisecaver J.H."/>
            <person name="Long T.M."/>
            <person name="Calvey C.H."/>
            <person name="Aerts A.L."/>
            <person name="Barry K.W."/>
            <person name="Choi C."/>
            <person name="Clum A."/>
            <person name="Coughlan A.Y."/>
            <person name="Deshpande S."/>
            <person name="Douglass A.P."/>
            <person name="Hanson S.J."/>
            <person name="Klenk H.-P."/>
            <person name="LaButti K.M."/>
            <person name="Lapidus A."/>
            <person name="Lindquist E.A."/>
            <person name="Lipzen A.M."/>
            <person name="Meier-Kolthoff J.P."/>
            <person name="Ohm R.A."/>
            <person name="Otillar R.P."/>
            <person name="Pangilinan J.L."/>
            <person name="Peng Y."/>
            <person name="Rokas A."/>
            <person name="Rosa C.A."/>
            <person name="Scheuner C."/>
            <person name="Sibirny A.A."/>
            <person name="Slot J.C."/>
            <person name="Stielow J.B."/>
            <person name="Sun H."/>
            <person name="Kurtzman C.P."/>
            <person name="Blackwell M."/>
            <person name="Grigoriev I.V."/>
            <person name="Jeffries T.W."/>
        </authorList>
    </citation>
    <scope>NUCLEOTIDE SEQUENCE [LARGE SCALE GENOMIC DNA]</scope>
    <source>
        <strain evidence="2">NRRL Y-1626</strain>
    </source>
</reference>
<evidence type="ECO:0000313" key="1">
    <source>
        <dbReference type="EMBL" id="OBA28245.1"/>
    </source>
</evidence>
<evidence type="ECO:0000313" key="2">
    <source>
        <dbReference type="Proteomes" id="UP000092321"/>
    </source>
</evidence>
<accession>A0A1B7THX3</accession>
<sequence>MSFEQSISYANNYNNLDNLSIRSYRTYTSTSNSIIFNNNSNHRNKFYNHSNTVADVNRDNVYYKHMDYVNSNKHNNNNSNKIDKERDNIKDDIISLLKHTTSNTNSNNVDTEKIKTKKNNTIQIVNNSIDTEDLMSSSKDDHSERSTIKENAELTSSKVPDSFHSNKYIEDYLIFLTNGKLIYSSLLDYYNTDKEESDISLEISVLTLLLDTLDYSIINLNNSEDNSNIQFYYDTITPNIKIIYRYKSGQNSSNKKINLKELDRLLVNKIFHFEVLKKRLTKFEGLDLRYDLDFKKLQVLNKWVKQQHQQENNL</sequence>
<comment type="caution">
    <text evidence="1">The sequence shown here is derived from an EMBL/GenBank/DDBJ whole genome shotgun (WGS) entry which is preliminary data.</text>
</comment>